<reference evidence="3" key="1">
    <citation type="journal article" date="2014" name="Int. J. Syst. Evol. Microbiol.">
        <title>Complete genome sequence of Corynebacterium casei LMG S-19264T (=DSM 44701T), isolated from a smear-ripened cheese.</title>
        <authorList>
            <consortium name="US DOE Joint Genome Institute (JGI-PGF)"/>
            <person name="Walter F."/>
            <person name="Albersmeier A."/>
            <person name="Kalinowski J."/>
            <person name="Ruckert C."/>
        </authorList>
    </citation>
    <scope>NUCLEOTIDE SEQUENCE</scope>
    <source>
        <strain evidence="3">CGMCC 1.12408</strain>
    </source>
</reference>
<sequence>MRKSNGLSKFLALVSIIALIGHIIHLVVAWADVPDEIAIHFTNGEPDGWGPKFMLLIMPVIGLLIWWLLGLLAKHPDKLNYINLTDNNRDMQYNMAKKVIIVIQHLAFLTFLSANEAFLLYAIDANTTIFIVLSIALLVFIPIVLIYNLIWAARLKA</sequence>
<feature type="transmembrane region" description="Helical" evidence="1">
    <location>
        <begin position="99"/>
        <end position="123"/>
    </location>
</feature>
<protein>
    <recommendedName>
        <fullName evidence="2">DUF1648 domain-containing protein</fullName>
    </recommendedName>
</protein>
<dbReference type="Pfam" id="PF07853">
    <property type="entry name" value="DUF1648"/>
    <property type="match status" value="1"/>
</dbReference>
<feature type="transmembrane region" description="Helical" evidence="1">
    <location>
        <begin position="129"/>
        <end position="150"/>
    </location>
</feature>
<reference evidence="3" key="2">
    <citation type="submission" date="2020-09" db="EMBL/GenBank/DDBJ databases">
        <authorList>
            <person name="Sun Q."/>
            <person name="Zhou Y."/>
        </authorList>
    </citation>
    <scope>NUCLEOTIDE SEQUENCE</scope>
    <source>
        <strain evidence="3">CGMCC 1.12408</strain>
    </source>
</reference>
<dbReference type="AlphaFoldDB" id="A0A916WDM5"/>
<organism evidence="3 4">
    <name type="scientific">Ornithinibacillus halotolerans</name>
    <dbReference type="NCBI Taxonomy" id="1274357"/>
    <lineage>
        <taxon>Bacteria</taxon>
        <taxon>Bacillati</taxon>
        <taxon>Bacillota</taxon>
        <taxon>Bacilli</taxon>
        <taxon>Bacillales</taxon>
        <taxon>Bacillaceae</taxon>
        <taxon>Ornithinibacillus</taxon>
    </lineage>
</organism>
<comment type="caution">
    <text evidence="3">The sequence shown here is derived from an EMBL/GenBank/DDBJ whole genome shotgun (WGS) entry which is preliminary data.</text>
</comment>
<keyword evidence="1" id="KW-0812">Transmembrane</keyword>
<dbReference type="EMBL" id="BMEY01000028">
    <property type="protein sequence ID" value="GGA91128.1"/>
    <property type="molecule type" value="Genomic_DNA"/>
</dbReference>
<evidence type="ECO:0000259" key="2">
    <source>
        <dbReference type="Pfam" id="PF07853"/>
    </source>
</evidence>
<evidence type="ECO:0000313" key="3">
    <source>
        <dbReference type="EMBL" id="GGA91128.1"/>
    </source>
</evidence>
<keyword evidence="1" id="KW-0472">Membrane</keyword>
<accession>A0A916WDM5</accession>
<dbReference type="InterPro" id="IPR012867">
    <property type="entry name" value="DUF1648"/>
</dbReference>
<keyword evidence="1" id="KW-1133">Transmembrane helix</keyword>
<feature type="transmembrane region" description="Helical" evidence="1">
    <location>
        <begin position="53"/>
        <end position="73"/>
    </location>
</feature>
<feature type="domain" description="DUF1648" evidence="2">
    <location>
        <begin position="18"/>
        <end position="62"/>
    </location>
</feature>
<evidence type="ECO:0000313" key="4">
    <source>
        <dbReference type="Proteomes" id="UP000613512"/>
    </source>
</evidence>
<name>A0A916WDM5_9BACI</name>
<dbReference type="Proteomes" id="UP000613512">
    <property type="component" value="Unassembled WGS sequence"/>
</dbReference>
<proteinExistence type="predicted"/>
<gene>
    <name evidence="3" type="ORF">GCM10008025_37060</name>
</gene>
<dbReference type="RefSeq" id="WP_188386166.1">
    <property type="nucleotide sequence ID" value="NZ_BMEY01000028.1"/>
</dbReference>
<keyword evidence="4" id="KW-1185">Reference proteome</keyword>
<evidence type="ECO:0000256" key="1">
    <source>
        <dbReference type="SAM" id="Phobius"/>
    </source>
</evidence>